<dbReference type="AlphaFoldDB" id="A0A120HCF8"/>
<sequence>MLKISIVIVAISLWAVCCFVKVNANSKDSDNEPDFPELMKICNASFSIPISDVDNFHNTGELPDTSDKTGMCYIRCMWEKSGLINNWILNADLIRSHIWPATGDALDVCANTGIDEQNACVRTYMIARCLMMRSIVDAQNKPTV</sequence>
<gene>
    <name evidence="2" type="primary">PBP4</name>
</gene>
<dbReference type="InterPro" id="IPR006170">
    <property type="entry name" value="PBP/GOBP"/>
</dbReference>
<dbReference type="CDD" id="cd23992">
    <property type="entry name" value="PBP_GOBP"/>
    <property type="match status" value="1"/>
</dbReference>
<evidence type="ECO:0000256" key="1">
    <source>
        <dbReference type="SAM" id="SignalP"/>
    </source>
</evidence>
<feature type="signal peptide" evidence="1">
    <location>
        <begin position="1"/>
        <end position="24"/>
    </location>
</feature>
<name>A0A120HCF8_LIRSA</name>
<dbReference type="EMBL" id="KT250746">
    <property type="protein sequence ID" value="ALZ41690.1"/>
    <property type="molecule type" value="mRNA"/>
</dbReference>
<dbReference type="GO" id="GO:0005549">
    <property type="term" value="F:odorant binding"/>
    <property type="evidence" value="ECO:0007669"/>
    <property type="project" value="InterPro"/>
</dbReference>
<dbReference type="SUPFAM" id="SSF47565">
    <property type="entry name" value="Insect pheromone/odorant-binding proteins"/>
    <property type="match status" value="1"/>
</dbReference>
<feature type="chain" id="PRO_5007166346" evidence="1">
    <location>
        <begin position="25"/>
        <end position="144"/>
    </location>
</feature>
<keyword evidence="1" id="KW-0732">Signal</keyword>
<dbReference type="SMART" id="SM00708">
    <property type="entry name" value="PhBP"/>
    <property type="match status" value="1"/>
</dbReference>
<proteinExistence type="evidence at transcript level"/>
<dbReference type="InterPro" id="IPR036728">
    <property type="entry name" value="PBP_GOBP_sf"/>
</dbReference>
<dbReference type="Gene3D" id="1.10.238.20">
    <property type="entry name" value="Pheromone/general odorant binding protein domain"/>
    <property type="match status" value="1"/>
</dbReference>
<reference evidence="2" key="1">
    <citation type="submission" date="2015-07" db="EMBL/GenBank/DDBJ databases">
        <title>Identification and tissue distribution of odorant binding protein genes in the vegetable leafminer Liriomyza sativae.</title>
        <authorList>
            <person name="Zhang L."/>
            <person name="Lei Z."/>
        </authorList>
    </citation>
    <scope>NUCLEOTIDE SEQUENCE</scope>
</reference>
<protein>
    <submittedName>
        <fullName evidence="2">Pheromone binding protein-related protein 4</fullName>
    </submittedName>
</protein>
<evidence type="ECO:0000313" key="2">
    <source>
        <dbReference type="EMBL" id="ALZ41690.1"/>
    </source>
</evidence>
<dbReference type="Pfam" id="PF01395">
    <property type="entry name" value="PBP_GOBP"/>
    <property type="match status" value="1"/>
</dbReference>
<organism evidence="2">
    <name type="scientific">Liriomyza sativae</name>
    <name type="common">Vegetable leafminer</name>
    <dbReference type="NCBI Taxonomy" id="127406"/>
    <lineage>
        <taxon>Eukaryota</taxon>
        <taxon>Metazoa</taxon>
        <taxon>Ecdysozoa</taxon>
        <taxon>Arthropoda</taxon>
        <taxon>Hexapoda</taxon>
        <taxon>Insecta</taxon>
        <taxon>Pterygota</taxon>
        <taxon>Neoptera</taxon>
        <taxon>Endopterygota</taxon>
        <taxon>Diptera</taxon>
        <taxon>Brachycera</taxon>
        <taxon>Muscomorpha</taxon>
        <taxon>Opomyzoidea</taxon>
        <taxon>Agromyzidae</taxon>
        <taxon>Phytomyzinae</taxon>
        <taxon>Liriomyza</taxon>
    </lineage>
</organism>
<accession>A0A120HCF8</accession>